<sequence length="153" mass="17496">MGAICLIDTSSFLEILNVPQKASQSELIFQELKEKIKAGESLFLPMATILETGNHIAQNRDGNQRRICAEKFVDQVTQALEGESPFTPINFLKKEDLQGWLKEFPDQAMQGRGLGDLSIIHDWQRICDQNPSRRVYIWSLDKHLKGYNRPPKL</sequence>
<accession>A0A3E0KYI2</accession>
<evidence type="ECO:0000313" key="1">
    <source>
        <dbReference type="EMBL" id="REJ40311.1"/>
    </source>
</evidence>
<name>A0A3E0KYI2_9CHRO</name>
<proteinExistence type="predicted"/>
<gene>
    <name evidence="1" type="ORF">DWQ54_18475</name>
</gene>
<evidence type="ECO:0008006" key="3">
    <source>
        <dbReference type="Google" id="ProtNLM"/>
    </source>
</evidence>
<protein>
    <recommendedName>
        <fullName evidence="3">PIN domain-containing protein</fullName>
    </recommendedName>
</protein>
<reference evidence="1 2" key="1">
    <citation type="submission" date="2017-10" db="EMBL/GenBank/DDBJ databases">
        <title>A large-scale comparative metagenomic study reveals the eutrophication-driven functional interactions in six Microcystis-epibionts communities.</title>
        <authorList>
            <person name="Li Q."/>
            <person name="Lin F."/>
        </authorList>
    </citation>
    <scope>NUCLEOTIDE SEQUENCE [LARGE SCALE GENOMIC DNA]</scope>
    <source>
        <strain evidence="1">TF09</strain>
    </source>
</reference>
<organism evidence="1 2">
    <name type="scientific">Microcystis flos-aquae TF09</name>
    <dbReference type="NCBI Taxonomy" id="2060473"/>
    <lineage>
        <taxon>Bacteria</taxon>
        <taxon>Bacillati</taxon>
        <taxon>Cyanobacteriota</taxon>
        <taxon>Cyanophyceae</taxon>
        <taxon>Oscillatoriophycideae</taxon>
        <taxon>Chroococcales</taxon>
        <taxon>Microcystaceae</taxon>
        <taxon>Microcystis</taxon>
    </lineage>
</organism>
<dbReference type="AlphaFoldDB" id="A0A3E0KYI2"/>
<comment type="caution">
    <text evidence="1">The sequence shown here is derived from an EMBL/GenBank/DDBJ whole genome shotgun (WGS) entry which is preliminary data.</text>
</comment>
<evidence type="ECO:0000313" key="2">
    <source>
        <dbReference type="Proteomes" id="UP000256873"/>
    </source>
</evidence>
<dbReference type="Proteomes" id="UP000256873">
    <property type="component" value="Unassembled WGS sequence"/>
</dbReference>
<dbReference type="EMBL" id="QQWC01000005">
    <property type="protein sequence ID" value="REJ40311.1"/>
    <property type="molecule type" value="Genomic_DNA"/>
</dbReference>